<evidence type="ECO:0000256" key="1">
    <source>
        <dbReference type="SAM" id="Phobius"/>
    </source>
</evidence>
<feature type="transmembrane region" description="Helical" evidence="1">
    <location>
        <begin position="105"/>
        <end position="126"/>
    </location>
</feature>
<dbReference type="EMBL" id="AFPZ01000115">
    <property type="protein sequence ID" value="EGQ20052.1"/>
    <property type="molecule type" value="Genomic_DNA"/>
</dbReference>
<gene>
    <name evidence="2" type="primary">ecsB</name>
    <name evidence="2" type="ORF">HMPREF9372_3595</name>
</gene>
<organism evidence="2 3">
    <name type="scientific">Sporosarcina newyorkensis 2681</name>
    <dbReference type="NCBI Taxonomy" id="1027292"/>
    <lineage>
        <taxon>Bacteria</taxon>
        <taxon>Bacillati</taxon>
        <taxon>Bacillota</taxon>
        <taxon>Bacilli</taxon>
        <taxon>Bacillales</taxon>
        <taxon>Caryophanaceae</taxon>
        <taxon>Sporosarcina</taxon>
    </lineage>
</organism>
<dbReference type="Proteomes" id="UP000005316">
    <property type="component" value="Unassembled WGS sequence"/>
</dbReference>
<evidence type="ECO:0000313" key="3">
    <source>
        <dbReference type="Proteomes" id="UP000005316"/>
    </source>
</evidence>
<accession>F9DXR4</accession>
<feature type="transmembrane region" description="Helical" evidence="1">
    <location>
        <begin position="55"/>
        <end position="74"/>
    </location>
</feature>
<keyword evidence="1" id="KW-1133">Transmembrane helix</keyword>
<dbReference type="InterPro" id="IPR010288">
    <property type="entry name" value="EcsB_ABC"/>
</dbReference>
<sequence>MIMNSMHDIWGQRFFHYVNELQKYMRYVFTGHLAIVFMFAIGAGGYAYSEWLKEVPVSFPSALIVSFIIALILMKSAPTTLLKPADIVYFLPLEHQLPGYMKRSLSWSTFSQLPLPLIAVVVSLPLLKATEVGTGIDYILAVLLIIALKGLFVGTEYNVRIANNEFVWPDRMIRFVLAFLAIYFGLTWSPIVFIAGILAAILYTKWWEKQAVQKPFPYEQFIELEQNRMMRFYRFANYFTEVPHLVGSVSKRNWLKFAMKSATFERRDVQAYLVGRTFIRTDDTFWLWLRLTVLSALGAFLIPIPIVSFIFVGALAFATAVQLILALEGGVEFTMDQLFPEEEERSQSKAVRALVRKLIMLQAILLLLAALPLYGLSLIPVLIAVVAVIIGEATIRLTKEQEVEI</sequence>
<dbReference type="GO" id="GO:0016020">
    <property type="term" value="C:membrane"/>
    <property type="evidence" value="ECO:0007669"/>
    <property type="project" value="InterPro"/>
</dbReference>
<protein>
    <submittedName>
        <fullName evidence="2">ABC superfamily ATP binding cassette transporter, permease protein</fullName>
    </submittedName>
</protein>
<dbReference type="PIRSF" id="PIRSF037259">
    <property type="entry name" value="EcsB_ABC"/>
    <property type="match status" value="1"/>
</dbReference>
<feature type="transmembrane region" description="Helical" evidence="1">
    <location>
        <begin position="175"/>
        <end position="204"/>
    </location>
</feature>
<evidence type="ECO:0000313" key="2">
    <source>
        <dbReference type="EMBL" id="EGQ20052.1"/>
    </source>
</evidence>
<feature type="transmembrane region" description="Helical" evidence="1">
    <location>
        <begin position="138"/>
        <end position="155"/>
    </location>
</feature>
<feature type="transmembrane region" description="Helical" evidence="1">
    <location>
        <begin position="377"/>
        <end position="395"/>
    </location>
</feature>
<feature type="transmembrane region" description="Helical" evidence="1">
    <location>
        <begin position="285"/>
        <end position="304"/>
    </location>
</feature>
<comment type="caution">
    <text evidence="2">The sequence shown here is derived from an EMBL/GenBank/DDBJ whole genome shotgun (WGS) entry which is preliminary data.</text>
</comment>
<name>F9DXR4_9BACL</name>
<dbReference type="Pfam" id="PF05975">
    <property type="entry name" value="EcsB"/>
    <property type="match status" value="1"/>
</dbReference>
<dbReference type="HOGENOM" id="CLU_054332_1_0_9"/>
<reference evidence="2 3" key="1">
    <citation type="submission" date="2011-04" db="EMBL/GenBank/DDBJ databases">
        <authorList>
            <person name="Muzny D."/>
            <person name="Qin X."/>
            <person name="Deng J."/>
            <person name="Jiang H."/>
            <person name="Liu Y."/>
            <person name="Qu J."/>
            <person name="Song X.-Z."/>
            <person name="Zhang L."/>
            <person name="Thornton R."/>
            <person name="Coyle M."/>
            <person name="Francisco L."/>
            <person name="Jackson L."/>
            <person name="Javaid M."/>
            <person name="Korchina V."/>
            <person name="Kovar C."/>
            <person name="Mata R."/>
            <person name="Mathew T."/>
            <person name="Ngo R."/>
            <person name="Nguyen L."/>
            <person name="Nguyen N."/>
            <person name="Okwuonu G."/>
            <person name="Ongeri F."/>
            <person name="Pham C."/>
            <person name="Simmons D."/>
            <person name="Wilczek-Boney K."/>
            <person name="Hale W."/>
            <person name="Jakkamsetti A."/>
            <person name="Pham P."/>
            <person name="Ruth R."/>
            <person name="San Lucas F."/>
            <person name="Warren J."/>
            <person name="Zhang J."/>
            <person name="Zhao Z."/>
            <person name="Zhou C."/>
            <person name="Zhu D."/>
            <person name="Lee S."/>
            <person name="Bess C."/>
            <person name="Blankenburg K."/>
            <person name="Forbes L."/>
            <person name="Fu Q."/>
            <person name="Gubbala S."/>
            <person name="Hirani K."/>
            <person name="Jayaseelan J.C."/>
            <person name="Lara F."/>
            <person name="Munidasa M."/>
            <person name="Palculict T."/>
            <person name="Patil S."/>
            <person name="Pu L.-L."/>
            <person name="Saada N."/>
            <person name="Tang L."/>
            <person name="Weissenberger G."/>
            <person name="Zhu Y."/>
            <person name="Hemphill L."/>
            <person name="Shang Y."/>
            <person name="Youmans B."/>
            <person name="Ayvaz T."/>
            <person name="Ross M."/>
            <person name="Santibanez J."/>
            <person name="Aqrawi P."/>
            <person name="Gross S."/>
            <person name="Joshi V."/>
            <person name="Fowler G."/>
            <person name="Nazareth L."/>
            <person name="Reid J."/>
            <person name="Worley K."/>
            <person name="Petrosino J."/>
            <person name="Highlander S."/>
            <person name="Gibbs R."/>
        </authorList>
    </citation>
    <scope>NUCLEOTIDE SEQUENCE [LARGE SCALE GENOMIC DNA]</scope>
    <source>
        <strain evidence="2 3">2681</strain>
    </source>
</reference>
<feature type="transmembrane region" description="Helical" evidence="1">
    <location>
        <begin position="24"/>
        <end position="48"/>
    </location>
</feature>
<dbReference type="OrthoDB" id="2447941at2"/>
<keyword evidence="1" id="KW-0472">Membrane</keyword>
<keyword evidence="1" id="KW-0812">Transmembrane</keyword>
<proteinExistence type="predicted"/>
<feature type="transmembrane region" description="Helical" evidence="1">
    <location>
        <begin position="310"/>
        <end position="333"/>
    </location>
</feature>
<dbReference type="eggNOG" id="COG4473">
    <property type="taxonomic scope" value="Bacteria"/>
</dbReference>
<dbReference type="AlphaFoldDB" id="F9DXR4"/>
<dbReference type="STRING" id="759851.SAMN04244570_2623"/>